<reference evidence="1 2" key="1">
    <citation type="journal article" date="2012" name="BMC Genomics">
        <title>Comparative genomics of the white-rot fungi, Phanerochaete carnosa and P. chrysosporium, to elucidate the genetic basis of the distinct wood types they colonize.</title>
        <authorList>
            <person name="Suzuki H."/>
            <person name="MacDonald J."/>
            <person name="Syed K."/>
            <person name="Salamov A."/>
            <person name="Hori C."/>
            <person name="Aerts A."/>
            <person name="Henrissat B."/>
            <person name="Wiebenga A."/>
            <person name="vanKuyk P.A."/>
            <person name="Barry K."/>
            <person name="Lindquist E."/>
            <person name="LaButti K."/>
            <person name="Lapidus A."/>
            <person name="Lucas S."/>
            <person name="Coutinho P."/>
            <person name="Gong Y."/>
            <person name="Samejima M."/>
            <person name="Mahadevan R."/>
            <person name="Abou-Zaid M."/>
            <person name="de Vries R.P."/>
            <person name="Igarashi K."/>
            <person name="Yadav J.S."/>
            <person name="Grigoriev I.V."/>
            <person name="Master E.R."/>
        </authorList>
    </citation>
    <scope>NUCLEOTIDE SEQUENCE [LARGE SCALE GENOMIC DNA]</scope>
    <source>
        <strain evidence="1 2">HHB-10118-sp</strain>
    </source>
</reference>
<accession>K5W8U1</accession>
<dbReference type="InParanoid" id="K5W8U1"/>
<dbReference type="EMBL" id="JH930468">
    <property type="protein sequence ID" value="EKM60328.1"/>
    <property type="molecule type" value="Genomic_DNA"/>
</dbReference>
<gene>
    <name evidence="1" type="ORF">PHACADRAFT_23708</name>
</gene>
<dbReference type="Gene3D" id="3.80.10.10">
    <property type="entry name" value="Ribonuclease Inhibitor"/>
    <property type="match status" value="1"/>
</dbReference>
<dbReference type="Proteomes" id="UP000008370">
    <property type="component" value="Unassembled WGS sequence"/>
</dbReference>
<sequence>MQKDCPEQTAVWEEDSVSPIARLPGEILAEAFCWHILAVCSAAERKLYPAKDDFICPDVKPSYVSPPAPYSWLRIRHICRAWREVSLIYPELSTHIFLIHPECVQDLLSRSGTLPLHIYMSSSMFTYTQMSNVAASCGLLSAHFERIYYGSVPIPEDIVYSQPQPLMGGISRLMVLELNFWKASNPTSPIISNFTFPQLQRLTTRNGTIAALRPMLVSHLRVLRLLQCEPTSAENLLAILRPMQHLEELVLSNTISGEADWRQVRDTYLPGLRGTVDLPRLRLLSISERSALTGIPFLYCIAHPPSTAIRLSFKRLSSWHIRHGEGGCLLRLLSAKIDAWSDLDDPSLRSLRVGTSRGDLNFGVIVNVWRERLPLSALQNSPRDSTFFQISLDTDHKTFMTGLLHRLPLADVTAALIVDSASLWDAVDWEQLLSHLRSVEELTLRYEVFYTVQAEPRTARGLCPQLQVLRIHECAVDKPYFAVQQLPPNYARLAELARGIVANGGETLSVHAEAADWVGTVKGPPAEPLGQGPQTPRHWLATWVSEDSGLRAGYVDTWECASGGTVYVCTLMLYHYETSITSFEA</sequence>
<dbReference type="KEGG" id="pco:PHACADRAFT_23708"/>
<dbReference type="InterPro" id="IPR032675">
    <property type="entry name" value="LRR_dom_sf"/>
</dbReference>
<evidence type="ECO:0000313" key="2">
    <source>
        <dbReference type="Proteomes" id="UP000008370"/>
    </source>
</evidence>
<evidence type="ECO:0000313" key="1">
    <source>
        <dbReference type="EMBL" id="EKM60328.1"/>
    </source>
</evidence>
<proteinExistence type="predicted"/>
<dbReference type="SUPFAM" id="SSF52058">
    <property type="entry name" value="L domain-like"/>
    <property type="match status" value="1"/>
</dbReference>
<dbReference type="HOGENOM" id="CLU_466229_0_0_1"/>
<dbReference type="GeneID" id="18913656"/>
<dbReference type="RefSeq" id="XP_007389558.1">
    <property type="nucleotide sequence ID" value="XM_007389496.1"/>
</dbReference>
<protein>
    <recommendedName>
        <fullName evidence="3">F-box domain-containing protein</fullName>
    </recommendedName>
</protein>
<evidence type="ECO:0008006" key="3">
    <source>
        <dbReference type="Google" id="ProtNLM"/>
    </source>
</evidence>
<name>K5W8U1_PHACS</name>
<keyword evidence="2" id="KW-1185">Reference proteome</keyword>
<dbReference type="AlphaFoldDB" id="K5W8U1"/>
<dbReference type="OrthoDB" id="3264373at2759"/>
<organism evidence="1 2">
    <name type="scientific">Phanerochaete carnosa (strain HHB-10118-sp)</name>
    <name type="common">White-rot fungus</name>
    <name type="synonym">Peniophora carnosa</name>
    <dbReference type="NCBI Taxonomy" id="650164"/>
    <lineage>
        <taxon>Eukaryota</taxon>
        <taxon>Fungi</taxon>
        <taxon>Dikarya</taxon>
        <taxon>Basidiomycota</taxon>
        <taxon>Agaricomycotina</taxon>
        <taxon>Agaricomycetes</taxon>
        <taxon>Polyporales</taxon>
        <taxon>Phanerochaetaceae</taxon>
        <taxon>Phanerochaete</taxon>
    </lineage>
</organism>